<dbReference type="InterPro" id="IPR002305">
    <property type="entry name" value="aa-tRNA-synth_Ic"/>
</dbReference>
<accession>A0A7D3V5J3</accession>
<dbReference type="InterPro" id="IPR002307">
    <property type="entry name" value="Tyr-tRNA-ligase"/>
</dbReference>
<evidence type="ECO:0000256" key="4">
    <source>
        <dbReference type="ARBA" id="ARBA00022840"/>
    </source>
</evidence>
<evidence type="ECO:0000256" key="1">
    <source>
        <dbReference type="ARBA" id="ARBA00013160"/>
    </source>
</evidence>
<dbReference type="Pfam" id="PF00579">
    <property type="entry name" value="tRNA-synt_1b"/>
    <property type="match status" value="2"/>
</dbReference>
<comment type="catalytic activity">
    <reaction evidence="8">
        <text>tRNA(Tyr) + L-tyrosine + ATP = L-tyrosyl-tRNA(Tyr) + AMP + diphosphate + H(+)</text>
        <dbReference type="Rhea" id="RHEA:10220"/>
        <dbReference type="Rhea" id="RHEA-COMP:9706"/>
        <dbReference type="Rhea" id="RHEA-COMP:9707"/>
        <dbReference type="ChEBI" id="CHEBI:15378"/>
        <dbReference type="ChEBI" id="CHEBI:30616"/>
        <dbReference type="ChEBI" id="CHEBI:33019"/>
        <dbReference type="ChEBI" id="CHEBI:58315"/>
        <dbReference type="ChEBI" id="CHEBI:78442"/>
        <dbReference type="ChEBI" id="CHEBI:78536"/>
        <dbReference type="ChEBI" id="CHEBI:456215"/>
        <dbReference type="EC" id="6.1.1.1"/>
    </reaction>
</comment>
<dbReference type="SUPFAM" id="SSF52374">
    <property type="entry name" value="Nucleotidylyl transferase"/>
    <property type="match status" value="1"/>
</dbReference>
<gene>
    <name evidence="9" type="ORF">Fadolivirus_1_514</name>
</gene>
<dbReference type="Proteomes" id="UP001162001">
    <property type="component" value="Segment"/>
</dbReference>
<dbReference type="EC" id="6.1.1.1" evidence="1"/>
<keyword evidence="3" id="KW-0547">Nucleotide-binding</keyword>
<organism evidence="9 10">
    <name type="scientific">Fadolivirus FV1/VV64</name>
    <dbReference type="NCBI Taxonomy" id="3070911"/>
    <lineage>
        <taxon>Viruses</taxon>
        <taxon>Varidnaviria</taxon>
        <taxon>Bamfordvirae</taxon>
        <taxon>Nucleocytoviricota</taxon>
        <taxon>Megaviricetes</taxon>
        <taxon>Imitervirales</taxon>
        <taxon>Mimiviridae</taxon>
        <taxon>Klosneuvirinae</taxon>
        <taxon>Fadolivirus</taxon>
        <taxon>Fadolivirus algeromassiliense</taxon>
    </lineage>
</organism>
<evidence type="ECO:0000256" key="6">
    <source>
        <dbReference type="ARBA" id="ARBA00023146"/>
    </source>
</evidence>
<keyword evidence="6" id="KW-0030">Aminoacyl-tRNA synthetase</keyword>
<dbReference type="InterPro" id="IPR014729">
    <property type="entry name" value="Rossmann-like_a/b/a_fold"/>
</dbReference>
<keyword evidence="10" id="KW-1185">Reference proteome</keyword>
<dbReference type="PRINTS" id="PR01040">
    <property type="entry name" value="TRNASYNTHTYR"/>
</dbReference>
<reference evidence="9 10" key="1">
    <citation type="submission" date="2020-04" db="EMBL/GenBank/DDBJ databases">
        <title>Advantages and limits of metagenomic assembly and binning of a giant virus.</title>
        <authorList>
            <person name="Schulz F."/>
            <person name="Andreani J."/>
            <person name="Francis R."/>
            <person name="Boudjemaa H."/>
            <person name="Bou Khalil J.Y."/>
            <person name="Lee J."/>
            <person name="La Scola B."/>
            <person name="Woyke T."/>
        </authorList>
    </citation>
    <scope>NUCLEOTIDE SEQUENCE [LARGE SCALE GENOMIC DNA]</scope>
    <source>
        <strain evidence="9 10">FV1/VV64</strain>
    </source>
</reference>
<evidence type="ECO:0000313" key="10">
    <source>
        <dbReference type="Proteomes" id="UP001162001"/>
    </source>
</evidence>
<sequence>MELTVDQKYELITRNLQEKIVDEEIMKKILAARPLKIYWGTAPTSLCHLGYFAPMFKIIDFLQAGCEVTILIADLHAVLDNMKSTFEQVDARTKVYTVLIQELLKSLNVDISRLKFVKGTDYQLSKEYTLDMYKAHTLISVSEAKHAGAEVVKQSDNPKMTGLLYPTLQALDEQYLGSDAELGGIDQRKIFVHARAIMPALGYKKRFHLMNRMVPGLRFEKTTPLQSVQNEQKESLKEKVLSLVNSEADEKVLADRLQSLLENNDQSNIQLEKMSSSNADSKISLLDTRNQIRSKINKAYCLPGDVDDNCLLTMLDKIVFPVLKLKGLDFVINRKEEHGGKLVYTNIDDVTNDFKTEKLHPADLKLGMVDSLDLMMEPLRNAFKSKESVQLLNKAYPQK</sequence>
<dbReference type="Gene3D" id="1.10.240.10">
    <property type="entry name" value="Tyrosyl-Transfer RNA Synthetase"/>
    <property type="match status" value="1"/>
</dbReference>
<dbReference type="GO" id="GO:0004831">
    <property type="term" value="F:tyrosine-tRNA ligase activity"/>
    <property type="evidence" value="ECO:0007669"/>
    <property type="project" value="UniProtKB-EC"/>
</dbReference>
<dbReference type="GO" id="GO:0005524">
    <property type="term" value="F:ATP binding"/>
    <property type="evidence" value="ECO:0007669"/>
    <property type="project" value="UniProtKB-KW"/>
</dbReference>
<dbReference type="InterPro" id="IPR023617">
    <property type="entry name" value="Tyr-tRNA-ligase_arc/euk-type"/>
</dbReference>
<evidence type="ECO:0000313" key="9">
    <source>
        <dbReference type="EMBL" id="QKF93972.1"/>
    </source>
</evidence>
<evidence type="ECO:0000256" key="5">
    <source>
        <dbReference type="ARBA" id="ARBA00022917"/>
    </source>
</evidence>
<dbReference type="Gene3D" id="3.40.50.620">
    <property type="entry name" value="HUPs"/>
    <property type="match status" value="1"/>
</dbReference>
<dbReference type="NCBIfam" id="NF006330">
    <property type="entry name" value="PRK08560.1"/>
    <property type="match status" value="1"/>
</dbReference>
<evidence type="ECO:0000256" key="8">
    <source>
        <dbReference type="ARBA" id="ARBA00048248"/>
    </source>
</evidence>
<keyword evidence="5" id="KW-0648">Protein biosynthesis</keyword>
<proteinExistence type="predicted"/>
<dbReference type="InterPro" id="IPR050489">
    <property type="entry name" value="Tyr-tRNA_synthase"/>
</dbReference>
<dbReference type="PANTHER" id="PTHR46264:SF4">
    <property type="entry name" value="TYROSINE--TRNA LIGASE, CYTOPLASMIC"/>
    <property type="match status" value="1"/>
</dbReference>
<protein>
    <recommendedName>
        <fullName evidence="1">tyrosine--tRNA ligase</fullName>
        <ecNumber evidence="1">6.1.1.1</ecNumber>
    </recommendedName>
    <alternativeName>
        <fullName evidence="7">Tyrosyl-tRNA synthetase</fullName>
    </alternativeName>
</protein>
<dbReference type="NCBIfam" id="TIGR00234">
    <property type="entry name" value="tyrS"/>
    <property type="match status" value="1"/>
</dbReference>
<keyword evidence="4" id="KW-0067">ATP-binding</keyword>
<keyword evidence="2" id="KW-0436">Ligase</keyword>
<dbReference type="EMBL" id="MT418680">
    <property type="protein sequence ID" value="QKF93972.1"/>
    <property type="molecule type" value="Genomic_DNA"/>
</dbReference>
<dbReference type="PANTHER" id="PTHR46264">
    <property type="entry name" value="TYROSINE-TRNA LIGASE"/>
    <property type="match status" value="1"/>
</dbReference>
<evidence type="ECO:0000256" key="3">
    <source>
        <dbReference type="ARBA" id="ARBA00022741"/>
    </source>
</evidence>
<evidence type="ECO:0000256" key="2">
    <source>
        <dbReference type="ARBA" id="ARBA00022598"/>
    </source>
</evidence>
<dbReference type="PIRSF" id="PIRSF006588">
    <property type="entry name" value="TyrRS_arch_euk"/>
    <property type="match status" value="1"/>
</dbReference>
<evidence type="ECO:0000256" key="7">
    <source>
        <dbReference type="ARBA" id="ARBA00033323"/>
    </source>
</evidence>
<name>A0A7D3V5J3_9VIRU</name>